<feature type="coiled-coil region" evidence="19">
    <location>
        <begin position="1280"/>
        <end position="1356"/>
    </location>
</feature>
<dbReference type="FunFam" id="2.30.30.40:FF:000162">
    <property type="entry name" value="MIA SH3 domain ER export factor 3"/>
    <property type="match status" value="1"/>
</dbReference>
<dbReference type="CDD" id="cd11893">
    <property type="entry name" value="SH3_MIA3"/>
    <property type="match status" value="1"/>
</dbReference>
<feature type="compositionally biased region" description="Basic and acidic residues" evidence="20">
    <location>
        <begin position="198"/>
        <end position="208"/>
    </location>
</feature>
<evidence type="ECO:0000256" key="11">
    <source>
        <dbReference type="ARBA" id="ARBA00022927"/>
    </source>
</evidence>
<feature type="region of interest" description="Disordered" evidence="20">
    <location>
        <begin position="1487"/>
        <end position="1515"/>
    </location>
</feature>
<feature type="compositionally biased region" description="Basic and acidic residues" evidence="20">
    <location>
        <begin position="1042"/>
        <end position="1061"/>
    </location>
</feature>
<evidence type="ECO:0000256" key="10">
    <source>
        <dbReference type="ARBA" id="ARBA00022892"/>
    </source>
</evidence>
<keyword evidence="2 18" id="KW-0728">SH3 domain</keyword>
<keyword evidence="8 21" id="KW-0732">Signal</keyword>
<keyword evidence="5" id="KW-0268">Exocytosis</keyword>
<evidence type="ECO:0000256" key="6">
    <source>
        <dbReference type="ARBA" id="ARBA00022553"/>
    </source>
</evidence>
<evidence type="ECO:0000256" key="5">
    <source>
        <dbReference type="ARBA" id="ARBA00022483"/>
    </source>
</evidence>
<evidence type="ECO:0000313" key="23">
    <source>
        <dbReference type="EMBL" id="HDA42051.1"/>
    </source>
</evidence>
<feature type="compositionally biased region" description="Polar residues" evidence="20">
    <location>
        <begin position="212"/>
        <end position="227"/>
    </location>
</feature>
<keyword evidence="6" id="KW-0597">Phosphoprotein</keyword>
<feature type="compositionally biased region" description="Basic and acidic residues" evidence="20">
    <location>
        <begin position="1889"/>
        <end position="1901"/>
    </location>
</feature>
<evidence type="ECO:0000256" key="13">
    <source>
        <dbReference type="ARBA" id="ARBA00023054"/>
    </source>
</evidence>
<dbReference type="InterPro" id="IPR036028">
    <property type="entry name" value="SH3-like_dom_sf"/>
</dbReference>
<dbReference type="EMBL" id="DQIR01086575">
    <property type="protein sequence ID" value="HDA42051.1"/>
    <property type="molecule type" value="Transcribed_RNA"/>
</dbReference>
<comment type="subcellular location">
    <subcellularLocation>
        <location evidence="1">Endoplasmic reticulum membrane</location>
        <topology evidence="1">Single-pass membrane protein</topology>
    </subcellularLocation>
</comment>
<dbReference type="InterPro" id="IPR001452">
    <property type="entry name" value="SH3_domain"/>
</dbReference>
<reference evidence="23" key="1">
    <citation type="journal article" date="2019" name="PeerJ">
        <title>Genes of the pig, Sus scrofa, reconstructed with EvidentialGene.</title>
        <authorList>
            <person name="Gilbert D.G."/>
        </authorList>
    </citation>
    <scope>NUCLEOTIDE SEQUENCE</scope>
</reference>
<dbReference type="EMBL" id="DQIR01276333">
    <property type="protein sequence ID" value="HDC31811.1"/>
    <property type="molecule type" value="Transcribed_RNA"/>
</dbReference>
<evidence type="ECO:0000256" key="8">
    <source>
        <dbReference type="ARBA" id="ARBA00022729"/>
    </source>
</evidence>
<dbReference type="SUPFAM" id="SSF50044">
    <property type="entry name" value="SH3-domain"/>
    <property type="match status" value="1"/>
</dbReference>
<keyword evidence="15" id="KW-0325">Glycoprotein</keyword>
<keyword evidence="9" id="KW-0256">Endoplasmic reticulum</keyword>
<dbReference type="SMART" id="SM00326">
    <property type="entry name" value="SH3"/>
    <property type="match status" value="1"/>
</dbReference>
<feature type="compositionally biased region" description="Basic and acidic residues" evidence="20">
    <location>
        <begin position="465"/>
        <end position="487"/>
    </location>
</feature>
<keyword evidence="7" id="KW-0812">Transmembrane</keyword>
<feature type="signal peptide" evidence="21">
    <location>
        <begin position="1"/>
        <end position="22"/>
    </location>
</feature>
<evidence type="ECO:0000256" key="16">
    <source>
        <dbReference type="ARBA" id="ARBA00061139"/>
    </source>
</evidence>
<evidence type="ECO:0000256" key="20">
    <source>
        <dbReference type="SAM" id="MobiDB-lite"/>
    </source>
</evidence>
<feature type="region of interest" description="Disordered" evidence="20">
    <location>
        <begin position="1707"/>
        <end position="1850"/>
    </location>
</feature>
<sequence>MAAAPGLLLWLLLLGPPWPVPGQPEPAPGRRFSQDKVCADEECSMLMYRGEALEDFTGPDCRFVNFKKGDPVYVYYKLAGGSPEVWAGSVGRTFGYFPKDLIRVVHEYTQEELQVPTDETDFVCFDGGRDNFDNYNVEELLGFLELYDSAPGDSEEVQEKTSQQVEEPPEASEESDPEPEPGEPSSQESESVFSENTEEPRERQEAQKSHPHGSSQTDPAQGEQSSFEPFGEMLQDKLKVPESERSKTSNSSQVSNEQEKIDAYKLLKTEMTLDLKTKFGSTADAFVSDDETTRFVTSLEDDFDEELEGEYYTVGKEEEENKDGVDDLPLLTFVDGEDPAPAKSGVEKHPTEKEQTWKEASRAGETQPPGIQYGEKNAEEDSTFSVVAEGEENTGADLETWDSKEAKAGDEASVPGRNVGTARPASASGDPEEAADGLRKVEVPRSSQDQDPEAPAELHVQGQGREAERPGRDLAAREAAGLEDKTRRSGSRHASAQSGHPSPPPAAKEDAETFLSAFASKENDLEGAAVHILKDWPGKEQPGAQRLEGGSEGASVARAAGIPGAERELGQAPSGIAAPRTDSQPDASRARGEEDGGSGIGPAPPPLSGEHLGEDQPGKSQNRTRFSSPDAPAPPRNPGEEGPAPGSSLSGPQEGGAAAAFPQQGSDDGGLSDQEAAEDALEEGPAHRREPAAAPREAGVTEVPGLRPEHPEADEDDYAPEELLEDENAVSAKRSKEMSPEAEDAGLDADPQASAKALLGAVHADPEPGENKGETNNTVETGRKSDPAGEGVDARGGDPSSPVVEKGGSSLVGQKGQSPSEERDLPKRANQTAGLGAASQHKAPDYFNEDGLQEPPGAPGLLGKPGAELLKEDEEDVAKLVDAGLRGSAPEDQDSDPPPWAPHAPVQQELGVPREDLPIIGSFFKEQQSLERFQKYFDVQELEALFQEMSSKLKSAQRESLPYNVEKVLDKVFRASESHILSVAEEMLDTRVTEDRDPAMRDSIFSEEAAVLDDVHELIYFVRYTYSAKEEAASLAAAQPAEEGRPGPAEEGRPGPAEEGRPGPAEESLAGPAEESSAGPAEESSAGPAEESLAGPAEESSAGPAEESLAGPAEESSAGPAEDIQPPLEESGPQESTAALTMQIPEEPSRVHQPVTRDMGPLEASQKPETEKARNPGLFTSEGTPVMDAVGAKKQLETSAEEAAGVTPLDNAILLICSMVFCLTKMLVATLPDDVQPGPDFYGLPWKPVLITAFLGIVSFAIFFWRTILVVKNRVYQVTEQQISEKLKNIMKENAELVQKLSSYEQKIKESKKHVQETKKQNMILSDEAVKFKDKIKNLEETNETLGDTAKSLRALLESEREQNAKNQDLISENKKSIEKLKDVISVNASEFSEVQIALNEAKLSEEKVKSECHRVQEENARLKKKKEQLQEEIKDWSKAHAELSEQIRSFERAQQDLEVALTHKDDNVNALTNCITQLNCLDCESESEGQNQGGNESDELANGEAGGDRTEKMKSQIKQMMDVSRTQTAISVVEEDLKLLQCKLRASMSAKCTLEDQVKKLEEDCGSLQASKATLEEECKTLRQKVEILNELYQQKEMALQKKLSQEEFERQDREQRLSAADEKVLLAAEEVKTYKRRIEEMEDELQKTERSFKNQIATHEKKAHDNWLKARAAERAMAEERREAANLRHRLLELTQKMAMLQEEPVIVKPMPGRPNTQNPPRRGPLSQNGSFGPSPVSGGECSPPLTADPPARPLSATLSRREMPRSDFGSVDGPPPRPRWPPEASGKPSASDPESAPMINSSSRSSSPSKVTDEGKVNMAARGPPPFPGAPLLSSPGGGPLLPAIRYGPPPQLCGPFGPRPLPPPFGPGLCPPLGLREYAPGVPPGKRDLPLDPREFLPGHAPFRPVGPLGPREYFMPGARLPPPPHGPQDYPPSSAARDLAPSGSRDEPQPASPSAGQDCAQALKQSP</sequence>
<feature type="chain" id="PRO_5033434666" description="Transport and Golgi organization protein 1 homolog" evidence="21">
    <location>
        <begin position="23"/>
        <end position="1972"/>
    </location>
</feature>
<dbReference type="PANTHER" id="PTHR23158">
    <property type="entry name" value="MELANOMA INHIBITORY ACTIVITY-RELATED"/>
    <property type="match status" value="1"/>
</dbReference>
<evidence type="ECO:0000256" key="14">
    <source>
        <dbReference type="ARBA" id="ARBA00023136"/>
    </source>
</evidence>
<feature type="domain" description="SH3" evidence="22">
    <location>
        <begin position="45"/>
        <end position="107"/>
    </location>
</feature>
<organism evidence="23">
    <name type="scientific">Sus scrofa</name>
    <name type="common">Pig</name>
    <dbReference type="NCBI Taxonomy" id="9823"/>
    <lineage>
        <taxon>Eukaryota</taxon>
        <taxon>Metazoa</taxon>
        <taxon>Chordata</taxon>
        <taxon>Craniata</taxon>
        <taxon>Vertebrata</taxon>
        <taxon>Euteleostomi</taxon>
        <taxon>Mammalia</taxon>
        <taxon>Eutheria</taxon>
        <taxon>Laurasiatheria</taxon>
        <taxon>Artiodactyla</taxon>
        <taxon>Suina</taxon>
        <taxon>Suidae</taxon>
        <taxon>Sus</taxon>
    </lineage>
</organism>
<evidence type="ECO:0000256" key="12">
    <source>
        <dbReference type="ARBA" id="ARBA00022989"/>
    </source>
</evidence>
<feature type="compositionally biased region" description="Acidic residues" evidence="20">
    <location>
        <begin position="167"/>
        <end position="181"/>
    </location>
</feature>
<dbReference type="Pfam" id="PF07653">
    <property type="entry name" value="SH3_2"/>
    <property type="match status" value="1"/>
</dbReference>
<accession>A0A480IYL7</accession>
<dbReference type="GO" id="GO:0048731">
    <property type="term" value="P:system development"/>
    <property type="evidence" value="ECO:0007669"/>
    <property type="project" value="UniProtKB-ARBA"/>
</dbReference>
<keyword evidence="11" id="KW-0653">Protein transport</keyword>
<evidence type="ECO:0000256" key="17">
    <source>
        <dbReference type="ARBA" id="ARBA00068894"/>
    </source>
</evidence>
<dbReference type="Gene3D" id="2.30.30.40">
    <property type="entry name" value="SH3 Domains"/>
    <property type="match status" value="1"/>
</dbReference>
<feature type="coiled-coil region" evidence="19">
    <location>
        <begin position="1399"/>
        <end position="1461"/>
    </location>
</feature>
<feature type="compositionally biased region" description="Pro residues" evidence="20">
    <location>
        <begin position="1924"/>
        <end position="1935"/>
    </location>
</feature>
<dbReference type="Pfam" id="PF06409">
    <property type="entry name" value="NPIP"/>
    <property type="match status" value="1"/>
</dbReference>
<evidence type="ECO:0000256" key="2">
    <source>
        <dbReference type="ARBA" id="ARBA00022443"/>
    </source>
</evidence>
<feature type="compositionally biased region" description="Polar residues" evidence="20">
    <location>
        <begin position="1717"/>
        <end position="1734"/>
    </location>
</feature>
<evidence type="ECO:0000256" key="1">
    <source>
        <dbReference type="ARBA" id="ARBA00004389"/>
    </source>
</evidence>
<feature type="compositionally biased region" description="Low complexity" evidence="20">
    <location>
        <begin position="859"/>
        <end position="868"/>
    </location>
</feature>
<dbReference type="GO" id="GO:0015031">
    <property type="term" value="P:protein transport"/>
    <property type="evidence" value="ECO:0007669"/>
    <property type="project" value="UniProtKB-KW"/>
</dbReference>
<feature type="region of interest" description="Disordered" evidence="20">
    <location>
        <begin position="1884"/>
        <end position="1972"/>
    </location>
</feature>
<feature type="compositionally biased region" description="Basic and acidic residues" evidence="20">
    <location>
        <begin position="401"/>
        <end position="410"/>
    </location>
</feature>
<name>A0A480IYL7_PIG</name>
<dbReference type="InterPro" id="IPR051500">
    <property type="entry name" value="cTAGE_MIA/OTOR"/>
</dbReference>
<keyword evidence="10" id="KW-0931">ER-Golgi transport</keyword>
<dbReference type="PROSITE" id="PS50002">
    <property type="entry name" value="SH3"/>
    <property type="match status" value="1"/>
</dbReference>
<feature type="coiled-coil region" evidence="19">
    <location>
        <begin position="1626"/>
        <end position="1706"/>
    </location>
</feature>
<evidence type="ECO:0000256" key="4">
    <source>
        <dbReference type="ARBA" id="ARBA00022481"/>
    </source>
</evidence>
<evidence type="ECO:0000256" key="21">
    <source>
        <dbReference type="SAM" id="SignalP"/>
    </source>
</evidence>
<feature type="coiled-coil region" evidence="19">
    <location>
        <begin position="1559"/>
        <end position="1600"/>
    </location>
</feature>
<dbReference type="EMBL" id="DQIR01276327">
    <property type="protein sequence ID" value="HDC31805.1"/>
    <property type="molecule type" value="Transcribed_RNA"/>
</dbReference>
<dbReference type="InterPro" id="IPR054697">
    <property type="entry name" value="NPIP_N"/>
</dbReference>
<feature type="region of interest" description="Disordered" evidence="20">
    <location>
        <begin position="1035"/>
        <end position="1184"/>
    </location>
</feature>
<feature type="compositionally biased region" description="Low complexity" evidence="20">
    <location>
        <begin position="1062"/>
        <end position="1108"/>
    </location>
</feature>
<feature type="compositionally biased region" description="Basic and acidic residues" evidence="20">
    <location>
        <begin position="345"/>
        <end position="362"/>
    </location>
</feature>
<evidence type="ECO:0000259" key="22">
    <source>
        <dbReference type="PROSITE" id="PS50002"/>
    </source>
</evidence>
<feature type="compositionally biased region" description="Basic and acidic residues" evidence="20">
    <location>
        <begin position="781"/>
        <end position="796"/>
    </location>
</feature>
<evidence type="ECO:0000256" key="18">
    <source>
        <dbReference type="PROSITE-ProRule" id="PRU00192"/>
    </source>
</evidence>
<feature type="region of interest" description="Disordered" evidence="20">
    <location>
        <begin position="313"/>
        <end position="909"/>
    </location>
</feature>
<evidence type="ECO:0000256" key="15">
    <source>
        <dbReference type="ARBA" id="ARBA00023180"/>
    </source>
</evidence>
<feature type="compositionally biased region" description="Polar residues" evidence="20">
    <location>
        <begin position="618"/>
        <end position="627"/>
    </location>
</feature>
<dbReference type="PANTHER" id="PTHR23158:SF54">
    <property type="entry name" value="TRANSPORT AND GOLGI ORGANIZATION PROTEIN 1 HOMOLOG"/>
    <property type="match status" value="1"/>
</dbReference>
<dbReference type="GO" id="GO:0006887">
    <property type="term" value="P:exocytosis"/>
    <property type="evidence" value="ECO:0007669"/>
    <property type="project" value="UniProtKB-KW"/>
</dbReference>
<keyword evidence="4" id="KW-0488">Methylation</keyword>
<evidence type="ECO:0000256" key="7">
    <source>
        <dbReference type="ARBA" id="ARBA00022692"/>
    </source>
</evidence>
<dbReference type="GO" id="GO:0005789">
    <property type="term" value="C:endoplasmic reticulum membrane"/>
    <property type="evidence" value="ECO:0007669"/>
    <property type="project" value="UniProtKB-SubCell"/>
</dbReference>
<evidence type="ECO:0000256" key="3">
    <source>
        <dbReference type="ARBA" id="ARBA00022448"/>
    </source>
</evidence>
<keyword evidence="3" id="KW-0813">Transport</keyword>
<keyword evidence="14" id="KW-0472">Membrane</keyword>
<keyword evidence="13 19" id="KW-0175">Coiled coil</keyword>
<feature type="compositionally biased region" description="Basic and acidic residues" evidence="20">
    <location>
        <begin position="234"/>
        <end position="247"/>
    </location>
</feature>
<evidence type="ECO:0000256" key="19">
    <source>
        <dbReference type="SAM" id="Coils"/>
    </source>
</evidence>
<feature type="compositionally biased region" description="Basic and acidic residues" evidence="20">
    <location>
        <begin position="764"/>
        <end position="773"/>
    </location>
</feature>
<feature type="region of interest" description="Disordered" evidence="20">
    <location>
        <begin position="152"/>
        <end position="260"/>
    </location>
</feature>
<comment type="similarity">
    <text evidence="16">Belongs to the MIA/OTOR family. Tango1 subfamily.</text>
</comment>
<protein>
    <recommendedName>
        <fullName evidence="17">Transport and Golgi organization protein 1 homolog</fullName>
    </recommendedName>
</protein>
<feature type="compositionally biased region" description="Acidic residues" evidence="20">
    <location>
        <begin position="712"/>
        <end position="728"/>
    </location>
</feature>
<keyword evidence="12" id="KW-1133">Transmembrane helix</keyword>
<evidence type="ECO:0000256" key="9">
    <source>
        <dbReference type="ARBA" id="ARBA00022824"/>
    </source>
</evidence>
<proteinExistence type="inferred from homology"/>